<gene>
    <name evidence="1" type="ORF">KCG35_16395</name>
</gene>
<sequence>MISHFIKLYNYNDDKLDKFQKRRIAVEAALELIKVNASSSTNLSSDMSQLERYTNLIQQVLDPDHHSP</sequence>
<proteinExistence type="predicted"/>
<evidence type="ECO:0000313" key="1">
    <source>
        <dbReference type="EMBL" id="MBU2712649.1"/>
    </source>
</evidence>
<dbReference type="EMBL" id="JAGSOY010000044">
    <property type="protein sequence ID" value="MBU2712649.1"/>
    <property type="molecule type" value="Genomic_DNA"/>
</dbReference>
<dbReference type="RefSeq" id="WP_215820876.1">
    <property type="nucleotide sequence ID" value="NZ_JAGSOY010000044.1"/>
</dbReference>
<dbReference type="Proteomes" id="UP000690515">
    <property type="component" value="Unassembled WGS sequence"/>
</dbReference>
<protein>
    <submittedName>
        <fullName evidence="1">Uncharacterized protein</fullName>
    </submittedName>
</protein>
<organism evidence="1 2">
    <name type="scientific">Zooshikella harenae</name>
    <dbReference type="NCBI Taxonomy" id="2827238"/>
    <lineage>
        <taxon>Bacteria</taxon>
        <taxon>Pseudomonadati</taxon>
        <taxon>Pseudomonadota</taxon>
        <taxon>Gammaproteobacteria</taxon>
        <taxon>Oceanospirillales</taxon>
        <taxon>Zooshikellaceae</taxon>
        <taxon>Zooshikella</taxon>
    </lineage>
</organism>
<name>A0ABS5ZF67_9GAMM</name>
<evidence type="ECO:0000313" key="2">
    <source>
        <dbReference type="Proteomes" id="UP000690515"/>
    </source>
</evidence>
<keyword evidence="2" id="KW-1185">Reference proteome</keyword>
<comment type="caution">
    <text evidence="1">The sequence shown here is derived from an EMBL/GenBank/DDBJ whole genome shotgun (WGS) entry which is preliminary data.</text>
</comment>
<reference evidence="1 2" key="1">
    <citation type="submission" date="2021-04" db="EMBL/GenBank/DDBJ databases">
        <authorList>
            <person name="Pira H."/>
            <person name="Risdian C."/>
            <person name="Wink J."/>
        </authorList>
    </citation>
    <scope>NUCLEOTIDE SEQUENCE [LARGE SCALE GENOMIC DNA]</scope>
    <source>
        <strain evidence="1 2">WH53</strain>
    </source>
</reference>
<accession>A0ABS5ZF67</accession>